<reference evidence="2" key="1">
    <citation type="submission" date="2009-05" db="EMBL/GenBank/DDBJ databases">
        <title>The genome sequence of Ajellomyces capsulatus strain H143.</title>
        <authorList>
            <person name="Champion M."/>
            <person name="Cuomo C.A."/>
            <person name="Ma L.-J."/>
            <person name="Henn M.R."/>
            <person name="Sil A."/>
            <person name="Goldman B."/>
            <person name="Young S.K."/>
            <person name="Kodira C.D."/>
            <person name="Zeng Q."/>
            <person name="Koehrsen M."/>
            <person name="Alvarado L."/>
            <person name="Berlin A.M."/>
            <person name="Borenstein D."/>
            <person name="Chen Z."/>
            <person name="Engels R."/>
            <person name="Freedman E."/>
            <person name="Gellesch M."/>
            <person name="Goldberg J."/>
            <person name="Griggs A."/>
            <person name="Gujja S."/>
            <person name="Heiman D.I."/>
            <person name="Hepburn T.A."/>
            <person name="Howarth C."/>
            <person name="Jen D."/>
            <person name="Larson L."/>
            <person name="Lewis B."/>
            <person name="Mehta T."/>
            <person name="Park D."/>
            <person name="Pearson M."/>
            <person name="Roberts A."/>
            <person name="Saif S."/>
            <person name="Shea T.D."/>
            <person name="Shenoy N."/>
            <person name="Sisk P."/>
            <person name="Stolte C."/>
            <person name="Sykes S."/>
            <person name="Walk T."/>
            <person name="White J."/>
            <person name="Yandava C."/>
            <person name="Klein B."/>
            <person name="McEwen J.G."/>
            <person name="Puccia R."/>
            <person name="Goldman G.H."/>
            <person name="Felipe M.S."/>
            <person name="Nino-Vega G."/>
            <person name="San-Blas G."/>
            <person name="Taylor J.W."/>
            <person name="Mendoza L."/>
            <person name="Galagan J.E."/>
            <person name="Nusbaum C."/>
            <person name="Birren B.W."/>
        </authorList>
    </citation>
    <scope>NUCLEOTIDE SEQUENCE [LARGE SCALE GENOMIC DNA]</scope>
    <source>
        <strain evidence="2">H143</strain>
    </source>
</reference>
<protein>
    <submittedName>
        <fullName evidence="1">Uncharacterized protein</fullName>
    </submittedName>
</protein>
<proteinExistence type="predicted"/>
<accession>C6H660</accession>
<organism evidence="1 2">
    <name type="scientific">Ajellomyces capsulatus (strain H143)</name>
    <name type="common">Darling's disease fungus</name>
    <name type="synonym">Histoplasma capsulatum</name>
    <dbReference type="NCBI Taxonomy" id="544712"/>
    <lineage>
        <taxon>Eukaryota</taxon>
        <taxon>Fungi</taxon>
        <taxon>Dikarya</taxon>
        <taxon>Ascomycota</taxon>
        <taxon>Pezizomycotina</taxon>
        <taxon>Eurotiomycetes</taxon>
        <taxon>Eurotiomycetidae</taxon>
        <taxon>Onygenales</taxon>
        <taxon>Ajellomycetaceae</taxon>
        <taxon>Histoplasma</taxon>
    </lineage>
</organism>
<dbReference type="HOGENOM" id="CLU_2235821_0_0_1"/>
<evidence type="ECO:0000313" key="2">
    <source>
        <dbReference type="Proteomes" id="UP000002624"/>
    </source>
</evidence>
<evidence type="ECO:0000313" key="1">
    <source>
        <dbReference type="EMBL" id="EER43881.1"/>
    </source>
</evidence>
<gene>
    <name evidence="1" type="ORF">HCDG_01911</name>
</gene>
<dbReference type="VEuPathDB" id="FungiDB:HCDG_01911"/>
<name>C6H660_AJECH</name>
<dbReference type="AlphaFoldDB" id="C6H660"/>
<sequence>MAETLARVIQGAELIHRGRLFVITRARGPREGLLHTCTVDMCGGQVGGDDTYIVGRAAAGSSCRESAPQPNQPLDGKPPLWISTALRGTRSTGHIEGVSGRNLTI</sequence>
<dbReference type="EMBL" id="GG692420">
    <property type="protein sequence ID" value="EER43881.1"/>
    <property type="molecule type" value="Genomic_DNA"/>
</dbReference>
<dbReference type="Proteomes" id="UP000002624">
    <property type="component" value="Unassembled WGS sequence"/>
</dbReference>